<evidence type="ECO:0000256" key="1">
    <source>
        <dbReference type="SAM" id="MobiDB-lite"/>
    </source>
</evidence>
<accession>A0A0N5D1R9</accession>
<gene>
    <name evidence="2" type="ORF">TCLT_LOCUS6796</name>
</gene>
<reference evidence="2 3" key="2">
    <citation type="submission" date="2018-11" db="EMBL/GenBank/DDBJ databases">
        <authorList>
            <consortium name="Pathogen Informatics"/>
        </authorList>
    </citation>
    <scope>NUCLEOTIDE SEQUENCE [LARGE SCALE GENOMIC DNA]</scope>
</reference>
<keyword evidence="3" id="KW-1185">Reference proteome</keyword>
<sequence>MSEGQIIQVDMPATEENGNEEKFANSTTSIRGKSETVHITSEELQEDLKEEEEKMEASKTTSDVVKKLFLSDKMDEQSDTNETKVKAPEEYEEEEILQKIATMPLEWFKNMKNVPDAIAKIYYKDISRRWEESELRIKDAETLLSSVKYEDRSLEEDRLEILGELLDKATQSFEIFYEHEKHKIPYGHRVVLESRLLMVFNDAVNLIFKIIGEFDKLKGDQVGVNDERDQLRYEIRNCDHVYTEVHERFLKSYLELKW</sequence>
<reference evidence="4" key="1">
    <citation type="submission" date="2017-02" db="UniProtKB">
        <authorList>
            <consortium name="WormBaseParasite"/>
        </authorList>
    </citation>
    <scope>IDENTIFICATION</scope>
</reference>
<protein>
    <submittedName>
        <fullName evidence="2 4">Uncharacterized protein</fullName>
    </submittedName>
</protein>
<proteinExistence type="predicted"/>
<dbReference type="EMBL" id="UYYF01004446">
    <property type="protein sequence ID" value="VDN04188.1"/>
    <property type="molecule type" value="Genomic_DNA"/>
</dbReference>
<dbReference type="OMA" id="WEEHCER"/>
<dbReference type="WBParaSite" id="TCLT_0000680701-mRNA-1">
    <property type="protein sequence ID" value="TCLT_0000680701-mRNA-1"/>
    <property type="gene ID" value="TCLT_0000680701"/>
</dbReference>
<organism evidence="4">
    <name type="scientific">Thelazia callipaeda</name>
    <name type="common">Oriental eyeworm</name>
    <name type="synonym">Parasitic nematode</name>
    <dbReference type="NCBI Taxonomy" id="103827"/>
    <lineage>
        <taxon>Eukaryota</taxon>
        <taxon>Metazoa</taxon>
        <taxon>Ecdysozoa</taxon>
        <taxon>Nematoda</taxon>
        <taxon>Chromadorea</taxon>
        <taxon>Rhabditida</taxon>
        <taxon>Spirurina</taxon>
        <taxon>Spiruromorpha</taxon>
        <taxon>Thelazioidea</taxon>
        <taxon>Thelaziidae</taxon>
        <taxon>Thelazia</taxon>
    </lineage>
</organism>
<evidence type="ECO:0000313" key="4">
    <source>
        <dbReference type="WBParaSite" id="TCLT_0000680701-mRNA-1"/>
    </source>
</evidence>
<name>A0A0N5D1R9_THECL</name>
<dbReference type="OrthoDB" id="5861610at2759"/>
<dbReference type="Proteomes" id="UP000276776">
    <property type="component" value="Unassembled WGS sequence"/>
</dbReference>
<dbReference type="AlphaFoldDB" id="A0A0N5D1R9"/>
<feature type="region of interest" description="Disordered" evidence="1">
    <location>
        <begin position="1"/>
        <end position="35"/>
    </location>
</feature>
<evidence type="ECO:0000313" key="2">
    <source>
        <dbReference type="EMBL" id="VDN04188.1"/>
    </source>
</evidence>
<evidence type="ECO:0000313" key="3">
    <source>
        <dbReference type="Proteomes" id="UP000276776"/>
    </source>
</evidence>